<feature type="region of interest" description="Disordered" evidence="1">
    <location>
        <begin position="143"/>
        <end position="165"/>
    </location>
</feature>
<accession>A0A8J1XQM9</accession>
<feature type="transmembrane region" description="Helical" evidence="2">
    <location>
        <begin position="392"/>
        <end position="411"/>
    </location>
</feature>
<keyword evidence="2" id="KW-1133">Transmembrane helix</keyword>
<feature type="region of interest" description="Disordered" evidence="1">
    <location>
        <begin position="193"/>
        <end position="230"/>
    </location>
</feature>
<keyword evidence="4" id="KW-1185">Reference proteome</keyword>
<dbReference type="EMBL" id="CAIIXF020000001">
    <property type="protein sequence ID" value="CAH1775942.1"/>
    <property type="molecule type" value="Genomic_DNA"/>
</dbReference>
<gene>
    <name evidence="3" type="ORF">OFUS_LOCUS3178</name>
</gene>
<evidence type="ECO:0000256" key="1">
    <source>
        <dbReference type="SAM" id="MobiDB-lite"/>
    </source>
</evidence>
<evidence type="ECO:0000313" key="3">
    <source>
        <dbReference type="EMBL" id="CAH1775942.1"/>
    </source>
</evidence>
<dbReference type="Proteomes" id="UP000749559">
    <property type="component" value="Unassembled WGS sequence"/>
</dbReference>
<sequence>MDQRGATNEGSYSDDEDNDKSLRAGTAYMNGINGINLSCLDVEASDNEMLIDNESIHDAVIGEVESGDHMEHVDMTEMNPNDSHNMINDDARAQMTKHKGKQSGDTYIDYKDDEDYGASFGTFGSLMNDDTTLKIRGEMPETYSSAMSTHSPPVAPKPNILNKSDLCPTEDIDEMKDTDETSPLRMYHNTADAGHADLPMTNDLTNLYSHPPRKPPRSPPSTHTYENGPFHRDFLTTKTVDSMNNIIKDNINVGPKAPIGFEAYITDGIGLNEDEQSHSDRQAETTTDNNSTAGGSMSHTGTVRYNGSILLDRDGDNEYPTRCIIKDRSQQRRSIFENEILESFMPCFRRDTARERLWGIVSNEITILCLALIALITSAAKITLTSHQLSKMGLVTVTFLEVIAAISSIALRTAEAWFKMADEKGARDVELVMRMQRQKGKKATWVYSSGTSPELKSWRKKLVAIEAILGSVIILGFVICAVRNSLLVTVLTTNVPLFIGDVLGRMSVYHLNVGLLKIKQDHLKMALMESLYLLQDNVPSIRRKRFINSVKASFYFPAYIDIPRLEQISVGRGFGEQTETSFETVDESAETSLMALA</sequence>
<reference evidence="3" key="1">
    <citation type="submission" date="2022-03" db="EMBL/GenBank/DDBJ databases">
        <authorList>
            <person name="Martin C."/>
        </authorList>
    </citation>
    <scope>NUCLEOTIDE SEQUENCE</scope>
</reference>
<keyword evidence="2" id="KW-0812">Transmembrane</keyword>
<feature type="transmembrane region" description="Helical" evidence="2">
    <location>
        <begin position="462"/>
        <end position="482"/>
    </location>
</feature>
<proteinExistence type="predicted"/>
<evidence type="ECO:0000313" key="4">
    <source>
        <dbReference type="Proteomes" id="UP000749559"/>
    </source>
</evidence>
<feature type="compositionally biased region" description="Polar residues" evidence="1">
    <location>
        <begin position="284"/>
        <end position="301"/>
    </location>
</feature>
<name>A0A8J1XQM9_OWEFU</name>
<keyword evidence="2" id="KW-0472">Membrane</keyword>
<comment type="caution">
    <text evidence="3">The sequence shown here is derived from an EMBL/GenBank/DDBJ whole genome shotgun (WGS) entry which is preliminary data.</text>
</comment>
<feature type="transmembrane region" description="Helical" evidence="2">
    <location>
        <begin position="357"/>
        <end position="380"/>
    </location>
</feature>
<protein>
    <submittedName>
        <fullName evidence="3">Uncharacterized protein</fullName>
    </submittedName>
</protein>
<evidence type="ECO:0000256" key="2">
    <source>
        <dbReference type="SAM" id="Phobius"/>
    </source>
</evidence>
<organism evidence="3 4">
    <name type="scientific">Owenia fusiformis</name>
    <name type="common">Polychaete worm</name>
    <dbReference type="NCBI Taxonomy" id="6347"/>
    <lineage>
        <taxon>Eukaryota</taxon>
        <taxon>Metazoa</taxon>
        <taxon>Spiralia</taxon>
        <taxon>Lophotrochozoa</taxon>
        <taxon>Annelida</taxon>
        <taxon>Polychaeta</taxon>
        <taxon>Sedentaria</taxon>
        <taxon>Canalipalpata</taxon>
        <taxon>Sabellida</taxon>
        <taxon>Oweniida</taxon>
        <taxon>Oweniidae</taxon>
        <taxon>Owenia</taxon>
    </lineage>
</organism>
<dbReference type="AlphaFoldDB" id="A0A8J1XQM9"/>
<feature type="region of interest" description="Disordered" evidence="1">
    <location>
        <begin position="272"/>
        <end position="301"/>
    </location>
</feature>